<evidence type="ECO:0000256" key="4">
    <source>
        <dbReference type="ARBA" id="ARBA00022840"/>
    </source>
</evidence>
<dbReference type="SMART" id="SM00487">
    <property type="entry name" value="DEXDc"/>
    <property type="match status" value="1"/>
</dbReference>
<comment type="caution">
    <text evidence="9">The sequence shown here is derived from an EMBL/GenBank/DDBJ whole genome shotgun (WGS) entry which is preliminary data.</text>
</comment>
<proteinExistence type="predicted"/>
<dbReference type="InterPro" id="IPR027417">
    <property type="entry name" value="P-loop_NTPase"/>
</dbReference>
<evidence type="ECO:0000256" key="2">
    <source>
        <dbReference type="ARBA" id="ARBA00022801"/>
    </source>
</evidence>
<dbReference type="NCBIfam" id="TIGR01596">
    <property type="entry name" value="cas3_HD"/>
    <property type="match status" value="1"/>
</dbReference>
<keyword evidence="1" id="KW-0547">Nucleotide-binding</keyword>
<dbReference type="Pfam" id="PF00270">
    <property type="entry name" value="DEAD"/>
    <property type="match status" value="1"/>
</dbReference>
<dbReference type="NCBIfam" id="TIGR01587">
    <property type="entry name" value="cas3_core"/>
    <property type="match status" value="1"/>
</dbReference>
<name>A0A1Q9LL69_9PSEU</name>
<evidence type="ECO:0000259" key="7">
    <source>
        <dbReference type="PROSITE" id="PS51643"/>
    </source>
</evidence>
<feature type="domain" description="Helicase ATP-binding" evidence="6">
    <location>
        <begin position="201"/>
        <end position="365"/>
    </location>
</feature>
<dbReference type="GO" id="GO:0004386">
    <property type="term" value="F:helicase activity"/>
    <property type="evidence" value="ECO:0007669"/>
    <property type="project" value="UniProtKB-KW"/>
</dbReference>
<evidence type="ECO:0000259" key="6">
    <source>
        <dbReference type="PROSITE" id="PS51192"/>
    </source>
</evidence>
<dbReference type="GO" id="GO:0051607">
    <property type="term" value="P:defense response to virus"/>
    <property type="evidence" value="ECO:0007669"/>
    <property type="project" value="UniProtKB-KW"/>
</dbReference>
<keyword evidence="5" id="KW-0051">Antiviral defense</keyword>
<evidence type="ECO:0000313" key="8">
    <source>
        <dbReference type="EMBL" id="OLR91220.1"/>
    </source>
</evidence>
<keyword evidence="3" id="KW-0347">Helicase</keyword>
<protein>
    <recommendedName>
        <fullName evidence="11">CRISPR-associated helicase/endonuclease Cas3</fullName>
    </recommendedName>
</protein>
<evidence type="ECO:0008006" key="11">
    <source>
        <dbReference type="Google" id="ProtNLM"/>
    </source>
</evidence>
<dbReference type="EMBL" id="MKQR01000026">
    <property type="protein sequence ID" value="OLR91220.1"/>
    <property type="molecule type" value="Genomic_DNA"/>
</dbReference>
<reference evidence="9 10" key="1">
    <citation type="submission" date="2016-10" db="EMBL/GenBank/DDBJ databases">
        <title>The Draft Genome Sequence of Actinokineospora bangkokensis 44EHWT reveals the biosynthetic pathway of antifungal compounds Thailandins with unusual extender unit butylmalonyl-CoA.</title>
        <authorList>
            <person name="Greule A."/>
            <person name="Intra B."/>
            <person name="Flemming S."/>
            <person name="Rommel M.G."/>
            <person name="Panbangred W."/>
            <person name="Bechthold A."/>
        </authorList>
    </citation>
    <scope>NUCLEOTIDE SEQUENCE [LARGE SCALE GENOMIC DNA]</scope>
    <source>
        <strain evidence="9 10">44EHW</strain>
    </source>
</reference>
<dbReference type="PROSITE" id="PS51643">
    <property type="entry name" value="HD_CAS3"/>
    <property type="match status" value="1"/>
</dbReference>
<dbReference type="GO" id="GO:0003676">
    <property type="term" value="F:nucleic acid binding"/>
    <property type="evidence" value="ECO:0007669"/>
    <property type="project" value="InterPro"/>
</dbReference>
<keyword evidence="4" id="KW-0067">ATP-binding</keyword>
<organism evidence="9 10">
    <name type="scientific">Actinokineospora bangkokensis</name>
    <dbReference type="NCBI Taxonomy" id="1193682"/>
    <lineage>
        <taxon>Bacteria</taxon>
        <taxon>Bacillati</taxon>
        <taxon>Actinomycetota</taxon>
        <taxon>Actinomycetes</taxon>
        <taxon>Pseudonocardiales</taxon>
        <taxon>Pseudonocardiaceae</taxon>
        <taxon>Actinokineospora</taxon>
    </lineage>
</organism>
<evidence type="ECO:0000313" key="9">
    <source>
        <dbReference type="EMBL" id="OLR92745.1"/>
    </source>
</evidence>
<dbReference type="GO" id="GO:0016787">
    <property type="term" value="F:hydrolase activity"/>
    <property type="evidence" value="ECO:0007669"/>
    <property type="project" value="UniProtKB-KW"/>
</dbReference>
<feature type="domain" description="HD Cas3-type" evidence="7">
    <location>
        <begin position="1"/>
        <end position="132"/>
    </location>
</feature>
<gene>
    <name evidence="9" type="ORF">BJP25_21160</name>
    <name evidence="8" type="ORF">BJP25_31490</name>
</gene>
<dbReference type="CDD" id="cd17930">
    <property type="entry name" value="DEXHc_cas3"/>
    <property type="match status" value="1"/>
</dbReference>
<dbReference type="SUPFAM" id="SSF52540">
    <property type="entry name" value="P-loop containing nucleoside triphosphate hydrolases"/>
    <property type="match status" value="1"/>
</dbReference>
<dbReference type="InterPro" id="IPR006474">
    <property type="entry name" value="Helicase_Cas3_CRISPR-ass_core"/>
</dbReference>
<dbReference type="EMBL" id="MKQR01000016">
    <property type="protein sequence ID" value="OLR92745.1"/>
    <property type="molecule type" value="Genomic_DNA"/>
</dbReference>
<dbReference type="Gene3D" id="3.40.50.300">
    <property type="entry name" value="P-loop containing nucleotide triphosphate hydrolases"/>
    <property type="match status" value="2"/>
</dbReference>
<keyword evidence="10" id="KW-1185">Reference proteome</keyword>
<keyword evidence="2" id="KW-0378">Hydrolase</keyword>
<dbReference type="AlphaFoldDB" id="A0A1Q9LL69"/>
<accession>A0A1Q9LL69</accession>
<dbReference type="InterPro" id="IPR054712">
    <property type="entry name" value="Cas3-like_dom"/>
</dbReference>
<evidence type="ECO:0000256" key="1">
    <source>
        <dbReference type="ARBA" id="ARBA00022741"/>
    </source>
</evidence>
<dbReference type="CDD" id="cd09641">
    <property type="entry name" value="Cas3''_I"/>
    <property type="match status" value="1"/>
</dbReference>
<dbReference type="Proteomes" id="UP000186040">
    <property type="component" value="Unassembled WGS sequence"/>
</dbReference>
<dbReference type="STRING" id="1193682.BJP25_21160"/>
<evidence type="ECO:0000256" key="5">
    <source>
        <dbReference type="ARBA" id="ARBA00023118"/>
    </source>
</evidence>
<dbReference type="Pfam" id="PF22590">
    <property type="entry name" value="Cas3-like_C_2"/>
    <property type="match status" value="1"/>
</dbReference>
<dbReference type="GO" id="GO:0005524">
    <property type="term" value="F:ATP binding"/>
    <property type="evidence" value="ECO:0007669"/>
    <property type="project" value="UniProtKB-KW"/>
</dbReference>
<dbReference type="InterPro" id="IPR006483">
    <property type="entry name" value="CRISPR-assoc_Cas3_HD"/>
</dbReference>
<sequence length="698" mass="75124">MAWELGLVHDAGKARCAWQEGLLAAGTSGGRVGVPHKEVGASFIAPRAGVAAMAVLGHHGGLHSRSWLLRLLRDSDSEDVGEVMARFFEVVPEAACLDSGVSPVPSGWGKDPLVWEMGVRMVFSALVDADHLDTAAHFEGLDTVRVAAQVDMGVLRDRFEGARSERFSGVVPSLVNEIRSSLYARVVGAAGGGRGIYRLPAPTGSGKTVSSAGFALHHAARHRMSRVVVAVPFTTITSQNAQVYRDLLGPEVVLEHHSNAEFDGRDLRLAAENWDAPFVVTTTVQLFDSLFGRKPARSRKLHRLANAVIVLDEVQALPLSLLGPILDGLRLLCRHFGATVLLASATQPPFERLAVWKSLDVVELGGDAVALSTGLRRAAYEWRLDPRPTTDQIAAEAAEVGQALVVVNTVPQARAMVRAVAAVAAASATVLHLSTRMVPVHRDRVLAQACDLVKSGDPVLLVSTQLVEAGVDVDFPVVFRALAPAESLQQAAGRANREGRRSGLGRVVVFDAEGTTIPAFYRAGVAKTLAFFGPGKADPGDPQVLARYYASLYSALNVDADPRAVEIQRNRGALDYLAVAEGPVTGLGDADRPLRDSRLAFRMIDEDQVTVVVTDYDNNDEVRECLRRVRAGDGPLGALVRRMRPYMLSLPRSVASRPEVASLLRPVVAGQRDLWEWVGHYDQLVGLDDGDTSEETVW</sequence>
<evidence type="ECO:0000256" key="3">
    <source>
        <dbReference type="ARBA" id="ARBA00022806"/>
    </source>
</evidence>
<evidence type="ECO:0000313" key="10">
    <source>
        <dbReference type="Proteomes" id="UP000186040"/>
    </source>
</evidence>
<dbReference type="InterPro" id="IPR014001">
    <property type="entry name" value="Helicase_ATP-bd"/>
</dbReference>
<dbReference type="InterPro" id="IPR011545">
    <property type="entry name" value="DEAD/DEAH_box_helicase_dom"/>
</dbReference>
<dbReference type="PROSITE" id="PS51192">
    <property type="entry name" value="HELICASE_ATP_BIND_1"/>
    <property type="match status" value="1"/>
</dbReference>